<evidence type="ECO:0000256" key="1">
    <source>
        <dbReference type="ARBA" id="ARBA00022723"/>
    </source>
</evidence>
<feature type="domain" description="FLYWCH-type" evidence="4">
    <location>
        <begin position="3"/>
        <end position="62"/>
    </location>
</feature>
<evidence type="ECO:0000256" key="2">
    <source>
        <dbReference type="ARBA" id="ARBA00022771"/>
    </source>
</evidence>
<comment type="caution">
    <text evidence="6">The sequence shown here is derived from an EMBL/GenBank/DDBJ whole genome shotgun (WGS) entry which is preliminary data.</text>
</comment>
<dbReference type="Proteomes" id="UP001367676">
    <property type="component" value="Unassembled WGS sequence"/>
</dbReference>
<dbReference type="AlphaFoldDB" id="A0AAN9Y2C1"/>
<sequence length="469" mass="53720">MEIISERGKKKLDHAGYIYVFDKMSRDMKLKFWRCERRTGCKGRLHEILTSGELSEVGVHNHDPNPGFVAGQKVITSAKKRALETMEPACTILSQVTQTLPEATQGCLPRIETLKRSIRRRRQVTDLAVPQTPASLAQLVIPSQYQLYSSSPGVTEQFLLYDSELSTCRILIFGRRSVLNRLSTSRYWFGDGTFSITPPLFYQVYVLLFEAAGGVHPALYALLPNKQTETYVKLFTAVKNLVPQAEPEYFSTDYELAVINAFLATFPQTEIAGCLFHLMQNIKKKVANCGLLTAFKNEPEITLQVRMVGALAFVPPDYVSAAFEQLQETLDARLDPLVEYFEDNYIGRLSRRGRKIPPFPISWWNVYDRTLEGAHRSNNYSEAAHRRLHYEMNVTHPSIWKFISALCRIQKGRDIYFDELNRGDGPPRKRTKYMRLDERLLNKVSSFDDTTPHIHLDYLRGVAFNLMSD</sequence>
<dbReference type="GO" id="GO:0008270">
    <property type="term" value="F:zinc ion binding"/>
    <property type="evidence" value="ECO:0007669"/>
    <property type="project" value="UniProtKB-KW"/>
</dbReference>
<gene>
    <name evidence="6" type="ORF">V9T40_004917</name>
</gene>
<feature type="domain" description="MULE transposase" evidence="5">
    <location>
        <begin position="191"/>
        <end position="281"/>
    </location>
</feature>
<dbReference type="Pfam" id="PF04500">
    <property type="entry name" value="FLYWCH"/>
    <property type="match status" value="1"/>
</dbReference>
<accession>A0AAN9Y2C1</accession>
<reference evidence="6 7" key="1">
    <citation type="submission" date="2024-03" db="EMBL/GenBank/DDBJ databases">
        <title>Adaptation during the transition from Ophiocordyceps entomopathogen to insect associate is accompanied by gene loss and intensified selection.</title>
        <authorList>
            <person name="Ward C.M."/>
            <person name="Onetto C.A."/>
            <person name="Borneman A.R."/>
        </authorList>
    </citation>
    <scope>NUCLEOTIDE SEQUENCE [LARGE SCALE GENOMIC DNA]</scope>
    <source>
        <strain evidence="6">AWRI1</strain>
        <tissue evidence="6">Single Adult Female</tissue>
    </source>
</reference>
<evidence type="ECO:0008006" key="8">
    <source>
        <dbReference type="Google" id="ProtNLM"/>
    </source>
</evidence>
<organism evidence="6 7">
    <name type="scientific">Parthenolecanium corni</name>
    <dbReference type="NCBI Taxonomy" id="536013"/>
    <lineage>
        <taxon>Eukaryota</taxon>
        <taxon>Metazoa</taxon>
        <taxon>Ecdysozoa</taxon>
        <taxon>Arthropoda</taxon>
        <taxon>Hexapoda</taxon>
        <taxon>Insecta</taxon>
        <taxon>Pterygota</taxon>
        <taxon>Neoptera</taxon>
        <taxon>Paraneoptera</taxon>
        <taxon>Hemiptera</taxon>
        <taxon>Sternorrhyncha</taxon>
        <taxon>Coccoidea</taxon>
        <taxon>Coccidae</taxon>
        <taxon>Parthenolecanium</taxon>
    </lineage>
</organism>
<dbReference type="InterPro" id="IPR018289">
    <property type="entry name" value="MULE_transposase_dom"/>
</dbReference>
<evidence type="ECO:0000259" key="4">
    <source>
        <dbReference type="Pfam" id="PF04500"/>
    </source>
</evidence>
<dbReference type="InterPro" id="IPR007588">
    <property type="entry name" value="Znf_FLYWCH"/>
</dbReference>
<dbReference type="EMBL" id="JBBCAQ010000032">
    <property type="protein sequence ID" value="KAK7583954.1"/>
    <property type="molecule type" value="Genomic_DNA"/>
</dbReference>
<protein>
    <recommendedName>
        <fullName evidence="8">FLYWCH-type domain-containing protein</fullName>
    </recommendedName>
</protein>
<evidence type="ECO:0000313" key="7">
    <source>
        <dbReference type="Proteomes" id="UP001367676"/>
    </source>
</evidence>
<evidence type="ECO:0000313" key="6">
    <source>
        <dbReference type="EMBL" id="KAK7583954.1"/>
    </source>
</evidence>
<proteinExistence type="predicted"/>
<keyword evidence="7" id="KW-1185">Reference proteome</keyword>
<name>A0AAN9Y2C1_9HEMI</name>
<dbReference type="Pfam" id="PF10551">
    <property type="entry name" value="MULE"/>
    <property type="match status" value="1"/>
</dbReference>
<keyword evidence="1" id="KW-0479">Metal-binding</keyword>
<dbReference type="Gene3D" id="2.20.25.240">
    <property type="match status" value="1"/>
</dbReference>
<evidence type="ECO:0000256" key="3">
    <source>
        <dbReference type="ARBA" id="ARBA00022833"/>
    </source>
</evidence>
<evidence type="ECO:0000259" key="5">
    <source>
        <dbReference type="Pfam" id="PF10551"/>
    </source>
</evidence>
<keyword evidence="3" id="KW-0862">Zinc</keyword>
<keyword evidence="2" id="KW-0863">Zinc-finger</keyword>